<protein>
    <submittedName>
        <fullName evidence="1">Uncharacterized protein</fullName>
    </submittedName>
</protein>
<gene>
    <name evidence="1" type="ORF">NIES21_10200</name>
</gene>
<reference evidence="1 2" key="1">
    <citation type="submission" date="2017-06" db="EMBL/GenBank/DDBJ databases">
        <title>Genome sequencing of cyanobaciteial culture collection at National Institute for Environmental Studies (NIES).</title>
        <authorList>
            <person name="Hirose Y."/>
            <person name="Shimura Y."/>
            <person name="Fujisawa T."/>
            <person name="Nakamura Y."/>
            <person name="Kawachi M."/>
        </authorList>
    </citation>
    <scope>NUCLEOTIDE SEQUENCE [LARGE SCALE GENOMIC DNA]</scope>
    <source>
        <strain evidence="1 2">NIES-21</strain>
    </source>
</reference>
<dbReference type="EMBL" id="AP018174">
    <property type="protein sequence ID" value="BAY15205.1"/>
    <property type="molecule type" value="Genomic_DNA"/>
</dbReference>
<dbReference type="AlphaFoldDB" id="A0A1Z4GCG1"/>
<sequence>MFGLLKVNYMLNIIDTQLIKEVGYLVYTPHKSVID</sequence>
<keyword evidence="2" id="KW-1185">Reference proteome</keyword>
<evidence type="ECO:0000313" key="1">
    <source>
        <dbReference type="EMBL" id="BAY15205.1"/>
    </source>
</evidence>
<dbReference type="Proteomes" id="UP000218287">
    <property type="component" value="Chromosome"/>
</dbReference>
<evidence type="ECO:0000313" key="2">
    <source>
        <dbReference type="Proteomes" id="UP000218287"/>
    </source>
</evidence>
<name>A0A1Z4GCG1_9CYAN</name>
<proteinExistence type="predicted"/>
<accession>A0A1Z4GCG1</accession>
<organism evidence="1 2">
    <name type="scientific">Anabaenopsis circularis NIES-21</name>
    <dbReference type="NCBI Taxonomy" id="1085406"/>
    <lineage>
        <taxon>Bacteria</taxon>
        <taxon>Bacillati</taxon>
        <taxon>Cyanobacteriota</taxon>
        <taxon>Cyanophyceae</taxon>
        <taxon>Nostocales</taxon>
        <taxon>Nodulariaceae</taxon>
        <taxon>Anabaenopsis</taxon>
    </lineage>
</organism>